<accession>A0A2T6BD11</accession>
<dbReference type="AlphaFoldDB" id="A0A2T6BD11"/>
<name>A0A2T6BD11_9BACL</name>
<comment type="caution">
    <text evidence="3">The sequence shown here is derived from an EMBL/GenBank/DDBJ whole genome shotgun (WGS) entry which is preliminary data.</text>
</comment>
<dbReference type="PANTHER" id="PTHR46558:SF11">
    <property type="entry name" value="HTH-TYPE TRANSCRIPTIONAL REGULATOR XRE"/>
    <property type="match status" value="1"/>
</dbReference>
<evidence type="ECO:0000256" key="1">
    <source>
        <dbReference type="ARBA" id="ARBA00023125"/>
    </source>
</evidence>
<reference evidence="3 4" key="1">
    <citation type="submission" date="2018-04" db="EMBL/GenBank/DDBJ databases">
        <title>Genomic Encyclopedia of Archaeal and Bacterial Type Strains, Phase II (KMG-II): from individual species to whole genera.</title>
        <authorList>
            <person name="Goeker M."/>
        </authorList>
    </citation>
    <scope>NUCLEOTIDE SEQUENCE [LARGE SCALE GENOMIC DNA]</scope>
    <source>
        <strain evidence="3 4">DSM 45787</strain>
    </source>
</reference>
<keyword evidence="1 3" id="KW-0238">DNA-binding</keyword>
<evidence type="ECO:0000313" key="4">
    <source>
        <dbReference type="Proteomes" id="UP000244240"/>
    </source>
</evidence>
<evidence type="ECO:0000259" key="2">
    <source>
        <dbReference type="PROSITE" id="PS50943"/>
    </source>
</evidence>
<proteinExistence type="predicted"/>
<dbReference type="PANTHER" id="PTHR46558">
    <property type="entry name" value="TRACRIPTIONAL REGULATORY PROTEIN-RELATED-RELATED"/>
    <property type="match status" value="1"/>
</dbReference>
<dbReference type="Proteomes" id="UP000244240">
    <property type="component" value="Unassembled WGS sequence"/>
</dbReference>
<evidence type="ECO:0000313" key="3">
    <source>
        <dbReference type="EMBL" id="PTX53961.1"/>
    </source>
</evidence>
<dbReference type="SUPFAM" id="SSF47413">
    <property type="entry name" value="lambda repressor-like DNA-binding domains"/>
    <property type="match status" value="1"/>
</dbReference>
<dbReference type="Gene3D" id="1.10.260.40">
    <property type="entry name" value="lambda repressor-like DNA-binding domains"/>
    <property type="match status" value="1"/>
</dbReference>
<feature type="domain" description="HTH cro/C1-type" evidence="2">
    <location>
        <begin position="6"/>
        <end position="58"/>
    </location>
</feature>
<organism evidence="3 4">
    <name type="scientific">Melghirimyces profundicolus</name>
    <dbReference type="NCBI Taxonomy" id="1242148"/>
    <lineage>
        <taxon>Bacteria</taxon>
        <taxon>Bacillati</taxon>
        <taxon>Bacillota</taxon>
        <taxon>Bacilli</taxon>
        <taxon>Bacillales</taxon>
        <taxon>Thermoactinomycetaceae</taxon>
        <taxon>Melghirimyces</taxon>
    </lineage>
</organism>
<dbReference type="Pfam" id="PF01381">
    <property type="entry name" value="HTH_3"/>
    <property type="match status" value="1"/>
</dbReference>
<dbReference type="CDD" id="cd00093">
    <property type="entry name" value="HTH_XRE"/>
    <property type="match status" value="1"/>
</dbReference>
<dbReference type="OrthoDB" id="5190137at2"/>
<dbReference type="InterPro" id="IPR001387">
    <property type="entry name" value="Cro/C1-type_HTH"/>
</dbReference>
<dbReference type="InterPro" id="IPR010982">
    <property type="entry name" value="Lambda_DNA-bd_dom_sf"/>
</dbReference>
<sequence>MLGKRLKALRGKRTQEDIAKALDISRARYSHYENGRSEPDTEMLQKMADLFGVSTDYLLGRTNDPAQSFDEELREIIQGIDLKDPKWRQAVKLYKEVQEGQNPVINGIDVLTLLSLPEERQMQIIHDLKELLNKIESLRSGSGDSSNSSAH</sequence>
<protein>
    <submittedName>
        <fullName evidence="3">DNA-binding XRE family transcriptional regulator</fullName>
    </submittedName>
</protein>
<dbReference type="RefSeq" id="WP_108025457.1">
    <property type="nucleotide sequence ID" value="NZ_QBKR01000024.1"/>
</dbReference>
<keyword evidence="4" id="KW-1185">Reference proteome</keyword>
<dbReference type="PROSITE" id="PS50943">
    <property type="entry name" value="HTH_CROC1"/>
    <property type="match status" value="1"/>
</dbReference>
<dbReference type="GO" id="GO:0003677">
    <property type="term" value="F:DNA binding"/>
    <property type="evidence" value="ECO:0007669"/>
    <property type="project" value="UniProtKB-KW"/>
</dbReference>
<dbReference type="EMBL" id="QBKR01000024">
    <property type="protein sequence ID" value="PTX53961.1"/>
    <property type="molecule type" value="Genomic_DNA"/>
</dbReference>
<gene>
    <name evidence="3" type="ORF">C8P63_12417</name>
</gene>
<dbReference type="SMART" id="SM00530">
    <property type="entry name" value="HTH_XRE"/>
    <property type="match status" value="1"/>
</dbReference>